<gene>
    <name evidence="2" type="ORF">EV192_103162</name>
</gene>
<dbReference type="RefSeq" id="WP_132115690.1">
    <property type="nucleotide sequence ID" value="NZ_SLWS01000003.1"/>
</dbReference>
<dbReference type="AlphaFoldDB" id="A0A4R2JNP0"/>
<evidence type="ECO:0000256" key="1">
    <source>
        <dbReference type="SAM" id="MobiDB-lite"/>
    </source>
</evidence>
<proteinExistence type="predicted"/>
<sequence>MSSTSPEPLAETDLPMQEVSSEELSDEATDRDPVGYMRFLPAVTFGLRVAALAGVALAVGDMAGVTGIWPGGTTCCITINPT</sequence>
<comment type="caution">
    <text evidence="2">The sequence shown here is derived from an EMBL/GenBank/DDBJ whole genome shotgun (WGS) entry which is preliminary data.</text>
</comment>
<reference evidence="2 3" key="1">
    <citation type="submission" date="2019-03" db="EMBL/GenBank/DDBJ databases">
        <title>Genomic Encyclopedia of Type Strains, Phase IV (KMG-IV): sequencing the most valuable type-strain genomes for metagenomic binning, comparative biology and taxonomic classification.</title>
        <authorList>
            <person name="Goeker M."/>
        </authorList>
    </citation>
    <scope>NUCLEOTIDE SEQUENCE [LARGE SCALE GENOMIC DNA]</scope>
    <source>
        <strain evidence="2 3">DSM 45934</strain>
    </source>
</reference>
<dbReference type="Proteomes" id="UP000295680">
    <property type="component" value="Unassembled WGS sequence"/>
</dbReference>
<name>A0A4R2JNP0_9PSEU</name>
<keyword evidence="3" id="KW-1185">Reference proteome</keyword>
<feature type="region of interest" description="Disordered" evidence="1">
    <location>
        <begin position="1"/>
        <end position="31"/>
    </location>
</feature>
<dbReference type="EMBL" id="SLWS01000003">
    <property type="protein sequence ID" value="TCO60587.1"/>
    <property type="molecule type" value="Genomic_DNA"/>
</dbReference>
<organism evidence="2 3">
    <name type="scientific">Actinocrispum wychmicini</name>
    <dbReference type="NCBI Taxonomy" id="1213861"/>
    <lineage>
        <taxon>Bacteria</taxon>
        <taxon>Bacillati</taxon>
        <taxon>Actinomycetota</taxon>
        <taxon>Actinomycetes</taxon>
        <taxon>Pseudonocardiales</taxon>
        <taxon>Pseudonocardiaceae</taxon>
        <taxon>Actinocrispum</taxon>
    </lineage>
</organism>
<protein>
    <submittedName>
        <fullName evidence="2">Uncharacterized protein</fullName>
    </submittedName>
</protein>
<accession>A0A4R2JNP0</accession>
<evidence type="ECO:0000313" key="3">
    <source>
        <dbReference type="Proteomes" id="UP000295680"/>
    </source>
</evidence>
<evidence type="ECO:0000313" key="2">
    <source>
        <dbReference type="EMBL" id="TCO60587.1"/>
    </source>
</evidence>